<reference evidence="8" key="1">
    <citation type="submission" date="2025-08" db="UniProtKB">
        <authorList>
            <consortium name="Ensembl"/>
        </authorList>
    </citation>
    <scope>IDENTIFICATION</scope>
</reference>
<dbReference type="GO" id="GO:0008430">
    <property type="term" value="F:selenium binding"/>
    <property type="evidence" value="ECO:0007669"/>
    <property type="project" value="InterPro"/>
</dbReference>
<dbReference type="GO" id="GO:0005576">
    <property type="term" value="C:extracellular region"/>
    <property type="evidence" value="ECO:0007669"/>
    <property type="project" value="UniProtKB-SubCell"/>
</dbReference>
<dbReference type="PANTHER" id="PTHR10105:SF3">
    <property type="entry name" value="SELENOPROTEIN P"/>
    <property type="match status" value="1"/>
</dbReference>
<dbReference type="InterPro" id="IPR037941">
    <property type="entry name" value="SeP"/>
</dbReference>
<keyword evidence="4" id="KW-0712">Selenocysteine</keyword>
<dbReference type="InterPro" id="IPR007671">
    <property type="entry name" value="Selenoprotein-P_N"/>
</dbReference>
<dbReference type="AlphaFoldDB" id="A0A667G056"/>
<evidence type="ECO:0000313" key="9">
    <source>
        <dbReference type="Proteomes" id="UP000472241"/>
    </source>
</evidence>
<feature type="chain" id="PRO_5025490273" description="Selenoprotein P N-terminal domain-containing protein" evidence="6">
    <location>
        <begin position="22"/>
        <end position="234"/>
    </location>
</feature>
<dbReference type="Pfam" id="PF04592">
    <property type="entry name" value="SelP_N"/>
    <property type="match status" value="1"/>
</dbReference>
<protein>
    <recommendedName>
        <fullName evidence="7">Selenoprotein P N-terminal domain-containing protein</fullName>
    </recommendedName>
</protein>
<dbReference type="GO" id="GO:0001887">
    <property type="term" value="P:selenium compound metabolic process"/>
    <property type="evidence" value="ECO:0007669"/>
    <property type="project" value="TreeGrafter"/>
</dbReference>
<evidence type="ECO:0000256" key="4">
    <source>
        <dbReference type="ARBA" id="ARBA00022933"/>
    </source>
</evidence>
<keyword evidence="5" id="KW-0325">Glycoprotein</keyword>
<comment type="subcellular location">
    <subcellularLocation>
        <location evidence="1">Secreted</location>
    </subcellularLocation>
</comment>
<evidence type="ECO:0000259" key="7">
    <source>
        <dbReference type="Pfam" id="PF04592"/>
    </source>
</evidence>
<name>A0A667G056_LYNCA</name>
<feature type="signal peptide" evidence="6">
    <location>
        <begin position="1"/>
        <end position="21"/>
    </location>
</feature>
<dbReference type="PANTHER" id="PTHR10105">
    <property type="entry name" value="SELENOPROTEIN P"/>
    <property type="match status" value="1"/>
</dbReference>
<evidence type="ECO:0000256" key="2">
    <source>
        <dbReference type="ARBA" id="ARBA00022525"/>
    </source>
</evidence>
<keyword evidence="2" id="KW-0964">Secreted</keyword>
<sequence length="234" mass="26347">MWKSLGLALALCLLPWGRTESQGQSSFCKQPPAWSIRDQNPMLNSSGSVTVVALLQSLINSMRFFLFFCIFPKYFRLEDLRVKLEQAGYLNISYVVVNHQGLSSRLKYMHLKNKVSEHIPVYQQEENETDVWTLLNGKKDDFFVYDRCGRLVYHLGLPYSFLTFPYVEEAIKIAYCEKKCGNCSLMVTISRSVSSSPASGSGLMAQSLEPVSDSVSPSLSAPPPFMLCLSLSQK</sequence>
<evidence type="ECO:0000256" key="6">
    <source>
        <dbReference type="SAM" id="SignalP"/>
    </source>
</evidence>
<evidence type="ECO:0000256" key="1">
    <source>
        <dbReference type="ARBA" id="ARBA00004613"/>
    </source>
</evidence>
<dbReference type="Ensembl" id="ENSLCNT00005000877.1">
    <property type="protein sequence ID" value="ENSLCNP00005000758.1"/>
    <property type="gene ID" value="ENSLCNG00005000540.1"/>
</dbReference>
<dbReference type="Proteomes" id="UP000472241">
    <property type="component" value="Unplaced"/>
</dbReference>
<keyword evidence="9" id="KW-1185">Reference proteome</keyword>
<evidence type="ECO:0000313" key="8">
    <source>
        <dbReference type="Ensembl" id="ENSLCNP00005000758.1"/>
    </source>
</evidence>
<organism evidence="8 9">
    <name type="scientific">Lynx canadensis</name>
    <name type="common">Canada lynx</name>
    <name type="synonym">Felis canadensis</name>
    <dbReference type="NCBI Taxonomy" id="61383"/>
    <lineage>
        <taxon>Eukaryota</taxon>
        <taxon>Metazoa</taxon>
        <taxon>Chordata</taxon>
        <taxon>Craniata</taxon>
        <taxon>Vertebrata</taxon>
        <taxon>Euteleostomi</taxon>
        <taxon>Mammalia</taxon>
        <taxon>Eutheria</taxon>
        <taxon>Laurasiatheria</taxon>
        <taxon>Carnivora</taxon>
        <taxon>Feliformia</taxon>
        <taxon>Felidae</taxon>
        <taxon>Felinae</taxon>
        <taxon>Lynx</taxon>
    </lineage>
</organism>
<feature type="domain" description="Selenoprotein P N-terminal" evidence="7">
    <location>
        <begin position="23"/>
        <end position="196"/>
    </location>
</feature>
<evidence type="ECO:0000256" key="3">
    <source>
        <dbReference type="ARBA" id="ARBA00022729"/>
    </source>
</evidence>
<accession>A0A667G056</accession>
<evidence type="ECO:0000256" key="5">
    <source>
        <dbReference type="ARBA" id="ARBA00023180"/>
    </source>
</evidence>
<keyword evidence="3 6" id="KW-0732">Signal</keyword>
<reference evidence="8" key="2">
    <citation type="submission" date="2025-09" db="UniProtKB">
        <authorList>
            <consortium name="Ensembl"/>
        </authorList>
    </citation>
    <scope>IDENTIFICATION</scope>
</reference>
<proteinExistence type="predicted"/>